<dbReference type="Proteomes" id="UP000256999">
    <property type="component" value="Unassembled WGS sequence"/>
</dbReference>
<proteinExistence type="inferred from homology"/>
<name>A0A3E0UBS5_9GAMM</name>
<dbReference type="SUPFAM" id="SSF56281">
    <property type="entry name" value="Metallo-hydrolase/oxidoreductase"/>
    <property type="match status" value="1"/>
</dbReference>
<accession>A0A3E0UBS5</accession>
<dbReference type="SMART" id="SM00849">
    <property type="entry name" value="Lactamase_B"/>
    <property type="match status" value="1"/>
</dbReference>
<dbReference type="GO" id="GO:0016787">
    <property type="term" value="F:hydrolase activity"/>
    <property type="evidence" value="ECO:0007669"/>
    <property type="project" value="UniProtKB-KW"/>
</dbReference>
<dbReference type="Pfam" id="PF00753">
    <property type="entry name" value="Lactamase_B"/>
    <property type="match status" value="1"/>
</dbReference>
<dbReference type="EMBL" id="QUOV01000001">
    <property type="protein sequence ID" value="REL34174.1"/>
    <property type="molecule type" value="Genomic_DNA"/>
</dbReference>
<dbReference type="InterPro" id="IPR036866">
    <property type="entry name" value="RibonucZ/Hydroxyglut_hydro"/>
</dbReference>
<dbReference type="InterPro" id="IPR050855">
    <property type="entry name" value="NDM-1-like"/>
</dbReference>
<evidence type="ECO:0000313" key="5">
    <source>
        <dbReference type="Proteomes" id="UP000256999"/>
    </source>
</evidence>
<dbReference type="InterPro" id="IPR001279">
    <property type="entry name" value="Metallo-B-lactamas"/>
</dbReference>
<dbReference type="GO" id="GO:0017001">
    <property type="term" value="P:antibiotic catabolic process"/>
    <property type="evidence" value="ECO:0007669"/>
    <property type="project" value="UniProtKB-ARBA"/>
</dbReference>
<dbReference type="AlphaFoldDB" id="A0A3E0UBS5"/>
<organism evidence="4 5">
    <name type="scientific">Thalassotalea euphylliae</name>
    <dbReference type="NCBI Taxonomy" id="1655234"/>
    <lineage>
        <taxon>Bacteria</taxon>
        <taxon>Pseudomonadati</taxon>
        <taxon>Pseudomonadota</taxon>
        <taxon>Gammaproteobacteria</taxon>
        <taxon>Alteromonadales</taxon>
        <taxon>Colwelliaceae</taxon>
        <taxon>Thalassotalea</taxon>
    </lineage>
</organism>
<evidence type="ECO:0000256" key="2">
    <source>
        <dbReference type="SAM" id="SignalP"/>
    </source>
</evidence>
<comment type="similarity">
    <text evidence="1">Belongs to the metallo-beta-lactamase superfamily. Class-B beta-lactamase family.</text>
</comment>
<protein>
    <submittedName>
        <fullName evidence="4">MBL fold metallo-hydrolase</fullName>
    </submittedName>
</protein>
<keyword evidence="4" id="KW-0378">Hydrolase</keyword>
<feature type="signal peptide" evidence="2">
    <location>
        <begin position="1"/>
        <end position="31"/>
    </location>
</feature>
<feature type="domain" description="Metallo-beta-lactamase" evidence="3">
    <location>
        <begin position="87"/>
        <end position="277"/>
    </location>
</feature>
<gene>
    <name evidence="4" type="ORF">DXX92_01780</name>
</gene>
<dbReference type="Gene3D" id="3.60.15.10">
    <property type="entry name" value="Ribonuclease Z/Hydroxyacylglutathione hydrolase-like"/>
    <property type="match status" value="1"/>
</dbReference>
<evidence type="ECO:0000259" key="3">
    <source>
        <dbReference type="SMART" id="SM00849"/>
    </source>
</evidence>
<dbReference type="OrthoDB" id="7253658at2"/>
<evidence type="ECO:0000313" key="4">
    <source>
        <dbReference type="EMBL" id="REL34174.1"/>
    </source>
</evidence>
<comment type="caution">
    <text evidence="4">The sequence shown here is derived from an EMBL/GenBank/DDBJ whole genome shotgun (WGS) entry which is preliminary data.</text>
</comment>
<reference evidence="4 5" key="1">
    <citation type="submission" date="2018-08" db="EMBL/GenBank/DDBJ databases">
        <title>Thalassotalea euphylliae genome.</title>
        <authorList>
            <person name="Summers S."/>
            <person name="Rice S.A."/>
            <person name="Freckelton M.L."/>
            <person name="Nedved B.T."/>
            <person name="Hadfield M.G."/>
        </authorList>
    </citation>
    <scope>NUCLEOTIDE SEQUENCE [LARGE SCALE GENOMIC DNA]</scope>
    <source>
        <strain evidence="4 5">H2</strain>
    </source>
</reference>
<dbReference type="PANTHER" id="PTHR42951:SF4">
    <property type="entry name" value="ACYL-COENZYME A THIOESTERASE MBLAC2"/>
    <property type="match status" value="1"/>
</dbReference>
<keyword evidence="2" id="KW-0732">Signal</keyword>
<dbReference type="PANTHER" id="PTHR42951">
    <property type="entry name" value="METALLO-BETA-LACTAMASE DOMAIN-CONTAINING"/>
    <property type="match status" value="1"/>
</dbReference>
<sequence length="350" mass="39528">MKALINIKLPSMLAALFMAIIFGLSSGLASANSITAKQQAWLKKVNQHPWYAGSPDCTSDTKPAIEILKVNERTYIFRQNKCQHFEAPFIYLLLGDNKALLQDTGATESARDFPLYQTVKGILDRFKRAHQLDSYPLIVSHSHSHSDHRAADSQFINKPDVVFIAPEAEAVRAFFKFTQPEKSPANKADNNPNYVEQNAIQQSYLQLGDRRLIVMPIPGHQAESIAIYDPQTGWLLTGDTIYPGRLYIRDWPAFKTSIRLLYLFAQSQPISALMGTHIEMSTTKGKDFPMGSTYQPNELPLPLAPSLLNELNRELINLGDVAERKVLDKVIIYPLGEPSWWQKTLAWFIK</sequence>
<evidence type="ECO:0000256" key="1">
    <source>
        <dbReference type="ARBA" id="ARBA00005250"/>
    </source>
</evidence>
<feature type="chain" id="PRO_5017577489" evidence="2">
    <location>
        <begin position="32"/>
        <end position="350"/>
    </location>
</feature>